<feature type="domain" description="AAA+ ATPase" evidence="4">
    <location>
        <begin position="491"/>
        <end position="620"/>
    </location>
</feature>
<dbReference type="InterPro" id="IPR027417">
    <property type="entry name" value="P-loop_NTPase"/>
</dbReference>
<dbReference type="Pfam" id="PF00004">
    <property type="entry name" value="AAA"/>
    <property type="match status" value="2"/>
</dbReference>
<organism evidence="5 6">
    <name type="scientific">Pandoraea thiooxydans</name>
    <dbReference type="NCBI Taxonomy" id="445709"/>
    <lineage>
        <taxon>Bacteria</taxon>
        <taxon>Pseudomonadati</taxon>
        <taxon>Pseudomonadota</taxon>
        <taxon>Betaproteobacteria</taxon>
        <taxon>Burkholderiales</taxon>
        <taxon>Burkholderiaceae</taxon>
        <taxon>Pandoraea</taxon>
    </lineage>
</organism>
<keyword evidence="6" id="KW-1185">Reference proteome</keyword>
<dbReference type="SMART" id="SM00382">
    <property type="entry name" value="AAA"/>
    <property type="match status" value="2"/>
</dbReference>
<dbReference type="OrthoDB" id="9802352at2"/>
<keyword evidence="2" id="KW-0547">Nucleotide-binding</keyword>
<evidence type="ECO:0000256" key="2">
    <source>
        <dbReference type="ARBA" id="ARBA00022741"/>
    </source>
</evidence>
<dbReference type="InterPro" id="IPR003593">
    <property type="entry name" value="AAA+_ATPase"/>
</dbReference>
<dbReference type="PANTHER" id="PTHR23073">
    <property type="entry name" value="26S PROTEASOME REGULATORY SUBUNIT"/>
    <property type="match status" value="1"/>
</dbReference>
<dbReference type="InterPro" id="IPR050221">
    <property type="entry name" value="26S_Proteasome_ATPase"/>
</dbReference>
<dbReference type="Gene3D" id="3.40.50.300">
    <property type="entry name" value="P-loop containing nucleotide triphosphate hydrolases"/>
    <property type="match status" value="2"/>
</dbReference>
<dbReference type="GO" id="GO:0005524">
    <property type="term" value="F:ATP binding"/>
    <property type="evidence" value="ECO:0007669"/>
    <property type="project" value="UniProtKB-KW"/>
</dbReference>
<proteinExistence type="inferred from homology"/>
<evidence type="ECO:0000256" key="3">
    <source>
        <dbReference type="ARBA" id="ARBA00022840"/>
    </source>
</evidence>
<dbReference type="CDD" id="cd19481">
    <property type="entry name" value="RecA-like_protease"/>
    <property type="match status" value="1"/>
</dbReference>
<dbReference type="STRING" id="445709.ABW99_00470"/>
<dbReference type="RefSeq" id="WP_047212449.1">
    <property type="nucleotide sequence ID" value="NZ_CP011568.3"/>
</dbReference>
<accession>A0A0G3EJ41</accession>
<dbReference type="Proteomes" id="UP000036700">
    <property type="component" value="Chromosome"/>
</dbReference>
<feature type="domain" description="AAA+ ATPase" evidence="4">
    <location>
        <begin position="250"/>
        <end position="383"/>
    </location>
</feature>
<dbReference type="AlphaFoldDB" id="A0A0G3EJ41"/>
<dbReference type="GO" id="GO:0016887">
    <property type="term" value="F:ATP hydrolysis activity"/>
    <property type="evidence" value="ECO:0007669"/>
    <property type="project" value="InterPro"/>
</dbReference>
<evidence type="ECO:0000313" key="5">
    <source>
        <dbReference type="EMBL" id="AKJ66930.1"/>
    </source>
</evidence>
<dbReference type="PATRIC" id="fig|445709.3.peg.111"/>
<dbReference type="EMBL" id="CP011568">
    <property type="protein sequence ID" value="AKJ66930.1"/>
    <property type="molecule type" value="Genomic_DNA"/>
</dbReference>
<protein>
    <recommendedName>
        <fullName evidence="4">AAA+ ATPase domain-containing protein</fullName>
    </recommendedName>
</protein>
<evidence type="ECO:0000313" key="6">
    <source>
        <dbReference type="Proteomes" id="UP000036700"/>
    </source>
</evidence>
<evidence type="ECO:0000259" key="4">
    <source>
        <dbReference type="SMART" id="SM00382"/>
    </source>
</evidence>
<dbReference type="SUPFAM" id="SSF52540">
    <property type="entry name" value="P-loop containing nucleoside triphosphate hydrolases"/>
    <property type="match status" value="2"/>
</dbReference>
<evidence type="ECO:0000256" key="1">
    <source>
        <dbReference type="ARBA" id="ARBA00006914"/>
    </source>
</evidence>
<name>A0A0G3EJ41_9BURK</name>
<reference evidence="6" key="1">
    <citation type="submission" date="2015-06" db="EMBL/GenBank/DDBJ databases">
        <authorList>
            <person name="Lim Y.L."/>
            <person name="Ee R."/>
            <person name="Yong D."/>
            <person name="How K.Y."/>
            <person name="Yin W.F."/>
            <person name="Chan K.G."/>
        </authorList>
    </citation>
    <scope>NUCLEOTIDE SEQUENCE [LARGE SCALE GENOMIC DNA]</scope>
    <source>
        <strain evidence="6">DSM 25325</strain>
    </source>
</reference>
<dbReference type="InterPro" id="IPR003959">
    <property type="entry name" value="ATPase_AAA_core"/>
</dbReference>
<keyword evidence="3" id="KW-0067">ATP-binding</keyword>
<comment type="similarity">
    <text evidence="1">Belongs to the AAA ATPase family.</text>
</comment>
<dbReference type="KEGG" id="ptx:ABW99_00470"/>
<gene>
    <name evidence="5" type="ORF">ABW99_00470</name>
</gene>
<sequence length="698" mass="77073">MRKRRARVEHPNAPDAVSPMMKIWLLRMLVPLGAQSRVIRGECLRVGGLVEIFGLNHKHDDDPFALDERVVTAQLSKLYREMDTQSAGFEPNTCLSRNVARLSELVGLTKTDCRILEFGVMLKTEPVMDDTADLLGQLTTIRLFRTLSIILDIAEAEVRRALDPHGSLAQSGLMAISSCGAATLGSKIDLLSETFADRIVSTDSDPVHLLRDAVVPAASAQLSLEDYAHVEDWLQILCPYLSQSVAVSKRGVNIFIYGAPGTGKSELARTLAAHLKCELFEIASEDADGDPVDGAQRLRAFRAAQSFISQRRALIVFDEVEDVFDDADDPWGRKSTAQVHKAWINRMLENNRVPALWLSNSVRCLDNAFIRRFDMVIELPVPPRKQRTKIIGATAGGVLDEPTIQRFSESDSLSPALVTQAASVVLSFQGRPDACDPAAALERIVNSTLLAQGYKPIPERGREALSPSYDPSVVCANSDLNAVASGLKVTRAGRLCLYGPPGTGKTAFGHWLARQLGMPLIVKRASDLLSMWVGGSEKNLAMAFRQAHEDSALLLIDEVDGFLQDRRGASRGWEITAVNEMLTQMENFPGIFVASTNLIDGFDPAALRRFDLKIEFDYLLPEQAWALLCRQIEVLGLEAPTPELKFRISRLGMLAPGDYAAVARRHRFYPFERADDFVRALEEECALKGHRRQAIGFI</sequence>